<proteinExistence type="inferred from homology"/>
<feature type="domain" description="Guanylate kinase-like" evidence="6">
    <location>
        <begin position="27"/>
        <end position="205"/>
    </location>
</feature>
<dbReference type="Proteomes" id="UP000035618">
    <property type="component" value="Unassembled WGS sequence"/>
</dbReference>
<dbReference type="Pfam" id="PF00625">
    <property type="entry name" value="Guanylate_kin"/>
    <property type="match status" value="1"/>
</dbReference>
<dbReference type="GO" id="GO:0004385">
    <property type="term" value="F:GMP kinase activity"/>
    <property type="evidence" value="ECO:0007669"/>
    <property type="project" value="UniProtKB-EC"/>
</dbReference>
<comment type="caution">
    <text evidence="7">The sequence shown here is derived from an EMBL/GenBank/DDBJ whole genome shotgun (WGS) entry which is preliminary data.</text>
</comment>
<comment type="catalytic activity">
    <reaction evidence="5">
        <text>GMP + ATP = GDP + ADP</text>
        <dbReference type="Rhea" id="RHEA:20780"/>
        <dbReference type="ChEBI" id="CHEBI:30616"/>
        <dbReference type="ChEBI" id="CHEBI:58115"/>
        <dbReference type="ChEBI" id="CHEBI:58189"/>
        <dbReference type="ChEBI" id="CHEBI:456216"/>
        <dbReference type="EC" id="2.7.4.8"/>
    </reaction>
</comment>
<evidence type="ECO:0000256" key="2">
    <source>
        <dbReference type="ARBA" id="ARBA00005790"/>
    </source>
</evidence>
<dbReference type="GO" id="GO:0005829">
    <property type="term" value="C:cytosol"/>
    <property type="evidence" value="ECO:0007669"/>
    <property type="project" value="TreeGrafter"/>
</dbReference>
<comment type="function">
    <text evidence="1">Essential for recycling GMP and indirectly, cGMP.</text>
</comment>
<evidence type="ECO:0000313" key="8">
    <source>
        <dbReference type="Proteomes" id="UP000035618"/>
    </source>
</evidence>
<dbReference type="InterPro" id="IPR008144">
    <property type="entry name" value="Guanylate_kin-like_dom"/>
</dbReference>
<evidence type="ECO:0000256" key="5">
    <source>
        <dbReference type="ARBA" id="ARBA00048594"/>
    </source>
</evidence>
<evidence type="ECO:0000313" key="7">
    <source>
        <dbReference type="EMBL" id="KLA47262.1"/>
    </source>
</evidence>
<dbReference type="PANTHER" id="PTHR23117:SF13">
    <property type="entry name" value="GUANYLATE KINASE"/>
    <property type="match status" value="1"/>
</dbReference>
<dbReference type="SMART" id="SM00072">
    <property type="entry name" value="GuKc"/>
    <property type="match status" value="1"/>
</dbReference>
<comment type="similarity">
    <text evidence="2">Belongs to the guanylate kinase family.</text>
</comment>
<protein>
    <submittedName>
        <fullName evidence="7">Guanylate kinase</fullName>
    </submittedName>
</protein>
<evidence type="ECO:0000256" key="3">
    <source>
        <dbReference type="ARBA" id="ARBA00022679"/>
    </source>
</evidence>
<dbReference type="Gene3D" id="3.40.50.300">
    <property type="entry name" value="P-loop containing nucleotide triphosphate hydrolases"/>
    <property type="match status" value="1"/>
</dbReference>
<keyword evidence="3" id="KW-0808">Transferase</keyword>
<keyword evidence="4 7" id="KW-0418">Kinase</keyword>
<reference evidence="7 8" key="1">
    <citation type="journal article" date="2015" name="BMC Microbiol.">
        <title>Lactobacillus ruminis strains cluster according to their mammalian gut source.</title>
        <authorList>
            <person name="O' Donnell M.M."/>
            <person name="Harris H.M."/>
            <person name="Lynch D.B."/>
            <person name="Ross R.P."/>
            <person name="O'Toole P.W."/>
        </authorList>
    </citation>
    <scope>NUCLEOTIDE SEQUENCE [LARGE SCALE GENOMIC DNA]</scope>
    <source>
        <strain evidence="7 8">ATCC 27780</strain>
    </source>
</reference>
<organism evidence="7 8">
    <name type="scientific">Ligilactobacillus ruminis</name>
    <dbReference type="NCBI Taxonomy" id="1623"/>
    <lineage>
        <taxon>Bacteria</taxon>
        <taxon>Bacillati</taxon>
        <taxon>Bacillota</taxon>
        <taxon>Bacilli</taxon>
        <taxon>Lactobacillales</taxon>
        <taxon>Lactobacillaceae</taxon>
        <taxon>Ligilactobacillus</taxon>
    </lineage>
</organism>
<accession>A0A837IW68</accession>
<dbReference type="AlphaFoldDB" id="A0A837IW68"/>
<name>A0A837IW68_9LACO</name>
<evidence type="ECO:0000259" key="6">
    <source>
        <dbReference type="PROSITE" id="PS50052"/>
    </source>
</evidence>
<dbReference type="InterPro" id="IPR008145">
    <property type="entry name" value="GK/Ca_channel_bsu"/>
</dbReference>
<dbReference type="InterPro" id="IPR027417">
    <property type="entry name" value="P-loop_NTPase"/>
</dbReference>
<evidence type="ECO:0000256" key="4">
    <source>
        <dbReference type="ARBA" id="ARBA00022777"/>
    </source>
</evidence>
<dbReference type="PANTHER" id="PTHR23117">
    <property type="entry name" value="GUANYLATE KINASE-RELATED"/>
    <property type="match status" value="1"/>
</dbReference>
<evidence type="ECO:0000256" key="1">
    <source>
        <dbReference type="ARBA" id="ARBA00003531"/>
    </source>
</evidence>
<dbReference type="EMBL" id="JHAJ01000011">
    <property type="protein sequence ID" value="KLA47262.1"/>
    <property type="molecule type" value="Genomic_DNA"/>
</dbReference>
<dbReference type="PROSITE" id="PS50052">
    <property type="entry name" value="GUANYLATE_KINASE_2"/>
    <property type="match status" value="1"/>
</dbReference>
<sequence>MKQVYYVSAFYANNMLIDIFGGKTMENKVIVLCGAPGSGKTTVRKYLTENFAIEPVLTHTTRPKRKGEHDGIDYWFETRETFFKNHYLEYVEYDGNLYGSSYESLERAWQKAPVATIVLDTKGAETYLERIPEKTEVVYLCVTDEKVQRERMEQRGDDADKIQRRLASQEAKRDKHLPDKLVKHVHVIENDDWEETKVKIQTLLQMLGIETTC</sequence>
<gene>
    <name evidence="7" type="ORF">LRB_1469</name>
</gene>
<dbReference type="SUPFAM" id="SSF52540">
    <property type="entry name" value="P-loop containing nucleoside triphosphate hydrolases"/>
    <property type="match status" value="1"/>
</dbReference>